<evidence type="ECO:0000313" key="4">
    <source>
        <dbReference type="Proteomes" id="UP000023152"/>
    </source>
</evidence>
<feature type="compositionally biased region" description="Low complexity" evidence="1">
    <location>
        <begin position="143"/>
        <end position="167"/>
    </location>
</feature>
<keyword evidence="4" id="KW-1185">Reference proteome</keyword>
<dbReference type="Proteomes" id="UP000023152">
    <property type="component" value="Unassembled WGS sequence"/>
</dbReference>
<evidence type="ECO:0000256" key="1">
    <source>
        <dbReference type="SAM" id="MobiDB-lite"/>
    </source>
</evidence>
<sequence length="278" mass="30948">MALPEKFLANGASQKLAKDFVKEKIALNLAGLFTFFGTIKEIKYMCVCIEFIHYCSLLIHPLLLEYHFKCAAEKLGAKVSIHDGSLPAMHSQCADSVLVPMGTSDAKRRCQPRGHCPGNISAKRAKEWQEEEEEEEGDDTMINTDTESNTSTSTGTNTNTNTAGRTNPGIPSHFALLPSQIRLPASGVWKRKQYVHANVNPQSAVVSQTGGDTLVLNSDQLIPIDISIFLKFFVCLFVCFPVIIYNPSPRAQKRKKCNIVQLCRFTIAIIDSSFYYFF</sequence>
<keyword evidence="2" id="KW-0472">Membrane</keyword>
<evidence type="ECO:0000313" key="3">
    <source>
        <dbReference type="EMBL" id="ETO25160.1"/>
    </source>
</evidence>
<name>X6NFR1_RETFI</name>
<organism evidence="3 4">
    <name type="scientific">Reticulomyxa filosa</name>
    <dbReference type="NCBI Taxonomy" id="46433"/>
    <lineage>
        <taxon>Eukaryota</taxon>
        <taxon>Sar</taxon>
        <taxon>Rhizaria</taxon>
        <taxon>Retaria</taxon>
        <taxon>Foraminifera</taxon>
        <taxon>Monothalamids</taxon>
        <taxon>Reticulomyxidae</taxon>
        <taxon>Reticulomyxa</taxon>
    </lineage>
</organism>
<accession>X6NFR1</accession>
<comment type="caution">
    <text evidence="3">The sequence shown here is derived from an EMBL/GenBank/DDBJ whole genome shotgun (WGS) entry which is preliminary data.</text>
</comment>
<feature type="transmembrane region" description="Helical" evidence="2">
    <location>
        <begin position="226"/>
        <end position="245"/>
    </location>
</feature>
<feature type="compositionally biased region" description="Acidic residues" evidence="1">
    <location>
        <begin position="129"/>
        <end position="139"/>
    </location>
</feature>
<keyword evidence="2" id="KW-1133">Transmembrane helix</keyword>
<gene>
    <name evidence="3" type="ORF">RFI_11986</name>
</gene>
<dbReference type="AlphaFoldDB" id="X6NFR1"/>
<proteinExistence type="predicted"/>
<evidence type="ECO:0000256" key="2">
    <source>
        <dbReference type="SAM" id="Phobius"/>
    </source>
</evidence>
<feature type="region of interest" description="Disordered" evidence="1">
    <location>
        <begin position="122"/>
        <end position="167"/>
    </location>
</feature>
<protein>
    <submittedName>
        <fullName evidence="3">Uncharacterized protein</fullName>
    </submittedName>
</protein>
<keyword evidence="2" id="KW-0812">Transmembrane</keyword>
<reference evidence="3 4" key="1">
    <citation type="journal article" date="2013" name="Curr. Biol.">
        <title>The Genome of the Foraminiferan Reticulomyxa filosa.</title>
        <authorList>
            <person name="Glockner G."/>
            <person name="Hulsmann N."/>
            <person name="Schleicher M."/>
            <person name="Noegel A.A."/>
            <person name="Eichinger L."/>
            <person name="Gallinger C."/>
            <person name="Pawlowski J."/>
            <person name="Sierra R."/>
            <person name="Euteneuer U."/>
            <person name="Pillet L."/>
            <person name="Moustafa A."/>
            <person name="Platzer M."/>
            <person name="Groth M."/>
            <person name="Szafranski K."/>
            <person name="Schliwa M."/>
        </authorList>
    </citation>
    <scope>NUCLEOTIDE SEQUENCE [LARGE SCALE GENOMIC DNA]</scope>
</reference>
<dbReference type="EMBL" id="ASPP01008718">
    <property type="protein sequence ID" value="ETO25160.1"/>
    <property type="molecule type" value="Genomic_DNA"/>
</dbReference>